<keyword evidence="4" id="KW-1003">Cell membrane</keyword>
<dbReference type="AlphaFoldDB" id="A0A9D1WEK1"/>
<evidence type="ECO:0000256" key="2">
    <source>
        <dbReference type="ARBA" id="ARBA00008540"/>
    </source>
</evidence>
<feature type="transmembrane region" description="Helical" evidence="9">
    <location>
        <begin position="12"/>
        <end position="33"/>
    </location>
</feature>
<feature type="transmembrane region" description="Helical" evidence="9">
    <location>
        <begin position="412"/>
        <end position="430"/>
    </location>
</feature>
<dbReference type="GO" id="GO:0015190">
    <property type="term" value="F:L-leucine transmembrane transporter activity"/>
    <property type="evidence" value="ECO:0007669"/>
    <property type="project" value="TreeGrafter"/>
</dbReference>
<reference evidence="11" key="1">
    <citation type="journal article" date="2021" name="PeerJ">
        <title>Extensive microbial diversity within the chicken gut microbiome revealed by metagenomics and culture.</title>
        <authorList>
            <person name="Gilroy R."/>
            <person name="Ravi A."/>
            <person name="Getino M."/>
            <person name="Pursley I."/>
            <person name="Horton D.L."/>
            <person name="Alikhan N.F."/>
            <person name="Baker D."/>
            <person name="Gharbi K."/>
            <person name="Hall N."/>
            <person name="Watson M."/>
            <person name="Adriaenssens E.M."/>
            <person name="Foster-Nyarko E."/>
            <person name="Jarju S."/>
            <person name="Secka A."/>
            <person name="Antonio M."/>
            <person name="Oren A."/>
            <person name="Chaudhuri R.R."/>
            <person name="La Ragione R."/>
            <person name="Hildebrand F."/>
            <person name="Pallen M.J."/>
        </authorList>
    </citation>
    <scope>NUCLEOTIDE SEQUENCE</scope>
    <source>
        <strain evidence="11">USASDec5-558</strain>
    </source>
</reference>
<evidence type="ECO:0000256" key="9">
    <source>
        <dbReference type="RuleBase" id="RU362122"/>
    </source>
</evidence>
<evidence type="ECO:0000256" key="1">
    <source>
        <dbReference type="ARBA" id="ARBA00004651"/>
    </source>
</evidence>
<proteinExistence type="inferred from homology"/>
<dbReference type="GO" id="GO:0015188">
    <property type="term" value="F:L-isoleucine transmembrane transporter activity"/>
    <property type="evidence" value="ECO:0007669"/>
    <property type="project" value="TreeGrafter"/>
</dbReference>
<feature type="transmembrane region" description="Helical" evidence="9">
    <location>
        <begin position="281"/>
        <end position="302"/>
    </location>
</feature>
<feature type="transmembrane region" description="Helical" evidence="9">
    <location>
        <begin position="339"/>
        <end position="357"/>
    </location>
</feature>
<keyword evidence="7 9" id="KW-1133">Transmembrane helix</keyword>
<keyword evidence="6 9" id="KW-0029">Amino-acid transport</keyword>
<comment type="function">
    <text evidence="9">Component of the transport system for branched-chain amino acids.</text>
</comment>
<feature type="transmembrane region" description="Helical" evidence="9">
    <location>
        <begin position="227"/>
        <end position="249"/>
    </location>
</feature>
<feature type="transmembrane region" description="Helical" evidence="9">
    <location>
        <begin position="122"/>
        <end position="141"/>
    </location>
</feature>
<dbReference type="PANTHER" id="PTHR30588">
    <property type="entry name" value="BRANCHED-CHAIN AMINO ACID TRANSPORT SYSTEM 2 CARRIER PROTEIN"/>
    <property type="match status" value="1"/>
</dbReference>
<evidence type="ECO:0000256" key="10">
    <source>
        <dbReference type="SAM" id="MobiDB-lite"/>
    </source>
</evidence>
<name>A0A9D1WEK1_9GAMM</name>
<dbReference type="GO" id="GO:0005304">
    <property type="term" value="F:L-valine transmembrane transporter activity"/>
    <property type="evidence" value="ECO:0007669"/>
    <property type="project" value="TreeGrafter"/>
</dbReference>
<protein>
    <recommendedName>
        <fullName evidence="9">Branched-chain amino acid transport system carrier protein</fullName>
    </recommendedName>
</protein>
<feature type="transmembrane region" description="Helical" evidence="9">
    <location>
        <begin position="314"/>
        <end position="333"/>
    </location>
</feature>
<evidence type="ECO:0000313" key="12">
    <source>
        <dbReference type="Proteomes" id="UP000886829"/>
    </source>
</evidence>
<dbReference type="EMBL" id="DXEV01000172">
    <property type="protein sequence ID" value="HIX57555.1"/>
    <property type="molecule type" value="Genomic_DNA"/>
</dbReference>
<evidence type="ECO:0000256" key="5">
    <source>
        <dbReference type="ARBA" id="ARBA00022692"/>
    </source>
</evidence>
<feature type="transmembrane region" description="Helical" evidence="9">
    <location>
        <begin position="191"/>
        <end position="215"/>
    </location>
</feature>
<evidence type="ECO:0000313" key="11">
    <source>
        <dbReference type="EMBL" id="HIX57555.1"/>
    </source>
</evidence>
<feature type="transmembrane region" description="Helical" evidence="9">
    <location>
        <begin position="369"/>
        <end position="392"/>
    </location>
</feature>
<feature type="transmembrane region" description="Helical" evidence="9">
    <location>
        <begin position="45"/>
        <end position="66"/>
    </location>
</feature>
<dbReference type="InterPro" id="IPR004685">
    <property type="entry name" value="Brnchd-chn_aa_trnsp_Livcs"/>
</dbReference>
<dbReference type="GO" id="GO:0005886">
    <property type="term" value="C:plasma membrane"/>
    <property type="evidence" value="ECO:0007669"/>
    <property type="project" value="UniProtKB-SubCell"/>
</dbReference>
<comment type="similarity">
    <text evidence="2 9">Belongs to the branched chain amino acid transporter family.</text>
</comment>
<dbReference type="GO" id="GO:0015820">
    <property type="term" value="P:L-leucine transport"/>
    <property type="evidence" value="ECO:0007669"/>
    <property type="project" value="TreeGrafter"/>
</dbReference>
<feature type="transmembrane region" description="Helical" evidence="9">
    <location>
        <begin position="153"/>
        <end position="171"/>
    </location>
</feature>
<accession>A0A9D1WEK1</accession>
<feature type="region of interest" description="Disordered" evidence="10">
    <location>
        <begin position="441"/>
        <end position="464"/>
    </location>
</feature>
<dbReference type="Pfam" id="PF05525">
    <property type="entry name" value="Branch_AA_trans"/>
    <property type="match status" value="1"/>
</dbReference>
<organism evidence="11 12">
    <name type="scientific">Candidatus Anaerobiospirillum pullistercoris</name>
    <dbReference type="NCBI Taxonomy" id="2838452"/>
    <lineage>
        <taxon>Bacteria</taxon>
        <taxon>Pseudomonadati</taxon>
        <taxon>Pseudomonadota</taxon>
        <taxon>Gammaproteobacteria</taxon>
        <taxon>Aeromonadales</taxon>
        <taxon>Succinivibrionaceae</taxon>
        <taxon>Anaerobiospirillum</taxon>
    </lineage>
</organism>
<evidence type="ECO:0000256" key="8">
    <source>
        <dbReference type="ARBA" id="ARBA00023136"/>
    </source>
</evidence>
<evidence type="ECO:0000256" key="7">
    <source>
        <dbReference type="ARBA" id="ARBA00022989"/>
    </source>
</evidence>
<dbReference type="PANTHER" id="PTHR30588:SF0">
    <property type="entry name" value="BRANCHED-CHAIN AMINO ACID PERMEASE BRNQ"/>
    <property type="match status" value="1"/>
</dbReference>
<evidence type="ECO:0000256" key="3">
    <source>
        <dbReference type="ARBA" id="ARBA00022448"/>
    </source>
</evidence>
<dbReference type="Proteomes" id="UP000886829">
    <property type="component" value="Unassembled WGS sequence"/>
</dbReference>
<dbReference type="GO" id="GO:0015818">
    <property type="term" value="P:isoleucine transport"/>
    <property type="evidence" value="ECO:0007669"/>
    <property type="project" value="TreeGrafter"/>
</dbReference>
<comment type="subcellular location">
    <subcellularLocation>
        <location evidence="9">Cell inner membrane</location>
        <topology evidence="9">Multi-pass membrane protein</topology>
    </subcellularLocation>
    <subcellularLocation>
        <location evidence="1">Cell membrane</location>
        <topology evidence="1">Multi-pass membrane protein</topology>
    </subcellularLocation>
</comment>
<dbReference type="Gene3D" id="1.20.1740.10">
    <property type="entry name" value="Amino acid/polyamine transporter I"/>
    <property type="match status" value="1"/>
</dbReference>
<evidence type="ECO:0000256" key="4">
    <source>
        <dbReference type="ARBA" id="ARBA00022475"/>
    </source>
</evidence>
<keyword evidence="5 9" id="KW-0812">Transmembrane</keyword>
<dbReference type="NCBIfam" id="TIGR00796">
    <property type="entry name" value="livcs"/>
    <property type="match status" value="1"/>
</dbReference>
<sequence length="464" mass="49658">MQQKLTIKEIILLGMTNFALYVGAGNIIFPPILGLQSGTNVVPAAIGFLITGVGMTVIFAVAMARLGGSMDVLCKPIGARAGFIVTAVCFLCIGPLFAIPRTATVAYELAIKPFIASDSNLLPGYSVFYFIIALIFAMYPAKILDTVGKFLSPIKILALIILCVTAIVLAPSEPTAPQEAYVDGAFGLGFVNGYLTLDALASLAFAIIIVSAIRSHHVNEPRAVTKYAIISGSMAGLGFLFIYACLFRLGNTADSLAHGATNGAEILSAYVNYAYGNFGNIFLAILILVACMVTAIGLICACSSYFSQVWPIKYRIYAVIFAAVSCAIANFGLTTLIQISVPALITVYPVFIVLVMSSFVRDFFHNQSFVIAPTCVLALLFGLNDGLEAAGFNILPQVVKDHLFWYDSDLSWVVPCVALMVVLFVVDIMIHPKTNKAEVKAQSETIPEPVAPSESEALNIKKQD</sequence>
<feature type="transmembrane region" description="Helical" evidence="9">
    <location>
        <begin position="78"/>
        <end position="99"/>
    </location>
</feature>
<gene>
    <name evidence="11" type="primary">brnQ</name>
    <name evidence="11" type="ORF">H9850_08825</name>
</gene>
<comment type="caution">
    <text evidence="11">The sequence shown here is derived from an EMBL/GenBank/DDBJ whole genome shotgun (WGS) entry which is preliminary data.</text>
</comment>
<keyword evidence="8 9" id="KW-0472">Membrane</keyword>
<keyword evidence="3 9" id="KW-0813">Transport</keyword>
<evidence type="ECO:0000256" key="6">
    <source>
        <dbReference type="ARBA" id="ARBA00022970"/>
    </source>
</evidence>
<reference evidence="11" key="2">
    <citation type="submission" date="2021-04" db="EMBL/GenBank/DDBJ databases">
        <authorList>
            <person name="Gilroy R."/>
        </authorList>
    </citation>
    <scope>NUCLEOTIDE SEQUENCE</scope>
    <source>
        <strain evidence="11">USASDec5-558</strain>
    </source>
</reference>